<dbReference type="PANTHER" id="PTHR33371:SF4">
    <property type="entry name" value="INTERMEMBRANE PHOSPHOLIPID TRANSPORT SYSTEM BINDING PROTEIN MLAD"/>
    <property type="match status" value="1"/>
</dbReference>
<dbReference type="PANTHER" id="PTHR33371">
    <property type="entry name" value="INTERMEMBRANE PHOSPHOLIPID TRANSPORT SYSTEM BINDING PROTEIN MLAD-RELATED"/>
    <property type="match status" value="1"/>
</dbReference>
<protein>
    <submittedName>
        <fullName evidence="4">MCE family protein</fullName>
    </submittedName>
</protein>
<dbReference type="RefSeq" id="WP_345637757.1">
    <property type="nucleotide sequence ID" value="NZ_BAABJQ010000035.1"/>
</dbReference>
<dbReference type="Pfam" id="PF11887">
    <property type="entry name" value="Mce4_CUP1"/>
    <property type="match status" value="1"/>
</dbReference>
<dbReference type="Pfam" id="PF02470">
    <property type="entry name" value="MlaD"/>
    <property type="match status" value="1"/>
</dbReference>
<dbReference type="InterPro" id="IPR005693">
    <property type="entry name" value="Mce"/>
</dbReference>
<dbReference type="InterPro" id="IPR024516">
    <property type="entry name" value="Mce_C"/>
</dbReference>
<evidence type="ECO:0000313" key="5">
    <source>
        <dbReference type="Proteomes" id="UP001501570"/>
    </source>
</evidence>
<name>A0ABP9SNN1_9ACTN</name>
<feature type="domain" description="Mce/MlaD" evidence="2">
    <location>
        <begin position="31"/>
        <end position="105"/>
    </location>
</feature>
<dbReference type="EMBL" id="BAABJQ010000035">
    <property type="protein sequence ID" value="GAA5199047.1"/>
    <property type="molecule type" value="Genomic_DNA"/>
</dbReference>
<dbReference type="NCBIfam" id="TIGR00996">
    <property type="entry name" value="Mtu_fam_mce"/>
    <property type="match status" value="1"/>
</dbReference>
<sequence>MRRGRMLVAAGLTVVMAAGVGLIILGTRTPTRTLVAHFASSVGIAAGSDVRVLGVKIGTVTSARPEGTAVRVAMRYDARYKVPAGASAVIVPPSVVSDRYVQLTPAYTRGALLADGADLPESRTSVPLEIDDVYRALNQFDQALGPGGANANGALSNLVGTGAANLKGNGANLGDSLDNLSQIMSTLNDSKDDLFGTVTNLQKFVTALAESDQQVQEFNSQLASVGQQLAGERDDLATLLRNLSTALADITTFVRDNRSQLASNVSALSDVSGVLVRQQQAIIDVLNVAPTALSDLNLAYNSRSGTLDTRDDALGPYDPASYVCSLLVGLVTQQQVPQECVALAQTLNAAHLPLTDQLRKLLGLPPGPTSSPGGAPGTPDSGSSGSTGVPGSSGGPGAPGASASPGVPGQPEDVAPGDPTLGGILKVLK</sequence>
<dbReference type="InterPro" id="IPR003399">
    <property type="entry name" value="Mce/MlaD"/>
</dbReference>
<feature type="compositionally biased region" description="Low complexity" evidence="1">
    <location>
        <begin position="370"/>
        <end position="390"/>
    </location>
</feature>
<evidence type="ECO:0000259" key="3">
    <source>
        <dbReference type="Pfam" id="PF11887"/>
    </source>
</evidence>
<proteinExistence type="predicted"/>
<feature type="compositionally biased region" description="Low complexity" evidence="1">
    <location>
        <begin position="399"/>
        <end position="409"/>
    </location>
</feature>
<feature type="domain" description="Mammalian cell entry C-terminal" evidence="3">
    <location>
        <begin position="113"/>
        <end position="285"/>
    </location>
</feature>
<evidence type="ECO:0000313" key="4">
    <source>
        <dbReference type="EMBL" id="GAA5199047.1"/>
    </source>
</evidence>
<evidence type="ECO:0000256" key="1">
    <source>
        <dbReference type="SAM" id="MobiDB-lite"/>
    </source>
</evidence>
<organism evidence="4 5">
    <name type="scientific">Rugosimonospora acidiphila</name>
    <dbReference type="NCBI Taxonomy" id="556531"/>
    <lineage>
        <taxon>Bacteria</taxon>
        <taxon>Bacillati</taxon>
        <taxon>Actinomycetota</taxon>
        <taxon>Actinomycetes</taxon>
        <taxon>Micromonosporales</taxon>
        <taxon>Micromonosporaceae</taxon>
        <taxon>Rugosimonospora</taxon>
    </lineage>
</organism>
<keyword evidence="5" id="KW-1185">Reference proteome</keyword>
<reference evidence="5" key="1">
    <citation type="journal article" date="2019" name="Int. J. Syst. Evol. Microbiol.">
        <title>The Global Catalogue of Microorganisms (GCM) 10K type strain sequencing project: providing services to taxonomists for standard genome sequencing and annotation.</title>
        <authorList>
            <consortium name="The Broad Institute Genomics Platform"/>
            <consortium name="The Broad Institute Genome Sequencing Center for Infectious Disease"/>
            <person name="Wu L."/>
            <person name="Ma J."/>
        </authorList>
    </citation>
    <scope>NUCLEOTIDE SEQUENCE [LARGE SCALE GENOMIC DNA]</scope>
    <source>
        <strain evidence="5">JCM 18304</strain>
    </source>
</reference>
<gene>
    <name evidence="4" type="ORF">GCM10023322_73780</name>
</gene>
<dbReference type="Proteomes" id="UP001501570">
    <property type="component" value="Unassembled WGS sequence"/>
</dbReference>
<dbReference type="InterPro" id="IPR052336">
    <property type="entry name" value="MlaD_Phospholipid_Transporter"/>
</dbReference>
<feature type="region of interest" description="Disordered" evidence="1">
    <location>
        <begin position="360"/>
        <end position="429"/>
    </location>
</feature>
<evidence type="ECO:0000259" key="2">
    <source>
        <dbReference type="Pfam" id="PF02470"/>
    </source>
</evidence>
<accession>A0ABP9SNN1</accession>
<comment type="caution">
    <text evidence="4">The sequence shown here is derived from an EMBL/GenBank/DDBJ whole genome shotgun (WGS) entry which is preliminary data.</text>
</comment>